<dbReference type="OrthoDB" id="9807387at2"/>
<evidence type="ECO:0000259" key="2">
    <source>
        <dbReference type="Pfam" id="PF00857"/>
    </source>
</evidence>
<dbReference type="PANTHER" id="PTHR43540">
    <property type="entry name" value="PEROXYUREIDOACRYLATE/UREIDOACRYLATE AMIDOHYDROLASE-RELATED"/>
    <property type="match status" value="1"/>
</dbReference>
<dbReference type="PANTHER" id="PTHR43540:SF6">
    <property type="entry name" value="ISOCHORISMATASE-LIKE DOMAIN-CONTAINING PROTEIN"/>
    <property type="match status" value="1"/>
</dbReference>
<proteinExistence type="predicted"/>
<keyword evidence="4" id="KW-1185">Reference proteome</keyword>
<evidence type="ECO:0000313" key="4">
    <source>
        <dbReference type="Proteomes" id="UP000319897"/>
    </source>
</evidence>
<gene>
    <name evidence="3" type="ORF">FJQ54_06625</name>
</gene>
<accession>A0A501XNG0</accession>
<sequence>MTHHIDLPDWAVQRGRGLNAFDQLLPGRTALVVIDMQLAFLGEGEVFGNAHARDIIGPVNELARAARNADCPVIWTRQTVSDEPPLAMPTWQYDLSDSHVARAVEALRAGTAAHDLHPAMEVGADDLVLDKYRYGALMCPARALPLALERLGVEMLVLAGTLTNVCVESTARDANMAGWRVIVASDACATVTDAEHNAALLNLRLNFADVKDVAELTAMFAGIG</sequence>
<dbReference type="InterPro" id="IPR050272">
    <property type="entry name" value="Isochorismatase-like_hydrls"/>
</dbReference>
<protein>
    <submittedName>
        <fullName evidence="3">Cysteine hydrolase</fullName>
    </submittedName>
</protein>
<dbReference type="SUPFAM" id="SSF52499">
    <property type="entry name" value="Isochorismatase-like hydrolases"/>
    <property type="match status" value="1"/>
</dbReference>
<dbReference type="Gene3D" id="3.40.50.850">
    <property type="entry name" value="Isochorismatase-like"/>
    <property type="match status" value="1"/>
</dbReference>
<evidence type="ECO:0000256" key="1">
    <source>
        <dbReference type="ARBA" id="ARBA00022801"/>
    </source>
</evidence>
<dbReference type="InterPro" id="IPR000868">
    <property type="entry name" value="Isochorismatase-like_dom"/>
</dbReference>
<comment type="caution">
    <text evidence="3">The sequence shown here is derived from an EMBL/GenBank/DDBJ whole genome shotgun (WGS) entry which is preliminary data.</text>
</comment>
<evidence type="ECO:0000313" key="3">
    <source>
        <dbReference type="EMBL" id="TPE62201.1"/>
    </source>
</evidence>
<keyword evidence="1 3" id="KW-0378">Hydrolase</keyword>
<organism evidence="3 4">
    <name type="scientific">Sandaracinobacter neustonicus</name>
    <dbReference type="NCBI Taxonomy" id="1715348"/>
    <lineage>
        <taxon>Bacteria</taxon>
        <taxon>Pseudomonadati</taxon>
        <taxon>Pseudomonadota</taxon>
        <taxon>Alphaproteobacteria</taxon>
        <taxon>Sphingomonadales</taxon>
        <taxon>Sphingosinicellaceae</taxon>
        <taxon>Sandaracinobacter</taxon>
    </lineage>
</organism>
<dbReference type="RefSeq" id="WP_140927626.1">
    <property type="nucleotide sequence ID" value="NZ_VFSU01000019.1"/>
</dbReference>
<dbReference type="Proteomes" id="UP000319897">
    <property type="component" value="Unassembled WGS sequence"/>
</dbReference>
<dbReference type="InterPro" id="IPR036380">
    <property type="entry name" value="Isochorismatase-like_sf"/>
</dbReference>
<dbReference type="EMBL" id="VFSU01000019">
    <property type="protein sequence ID" value="TPE62201.1"/>
    <property type="molecule type" value="Genomic_DNA"/>
</dbReference>
<feature type="domain" description="Isochorismatase-like" evidence="2">
    <location>
        <begin position="29"/>
        <end position="214"/>
    </location>
</feature>
<name>A0A501XNG0_9SPHN</name>
<dbReference type="AlphaFoldDB" id="A0A501XNG0"/>
<reference evidence="3 4" key="1">
    <citation type="submission" date="2019-06" db="EMBL/GenBank/DDBJ databases">
        <authorList>
            <person name="Lee I."/>
            <person name="Jang G.I."/>
            <person name="Hwang C.Y."/>
        </authorList>
    </citation>
    <scope>NUCLEOTIDE SEQUENCE [LARGE SCALE GENOMIC DNA]</scope>
    <source>
        <strain evidence="3 4">PAMC 28131</strain>
    </source>
</reference>
<dbReference type="CDD" id="cd00431">
    <property type="entry name" value="cysteine_hydrolases"/>
    <property type="match status" value="1"/>
</dbReference>
<dbReference type="GO" id="GO:0016787">
    <property type="term" value="F:hydrolase activity"/>
    <property type="evidence" value="ECO:0007669"/>
    <property type="project" value="UniProtKB-KW"/>
</dbReference>
<dbReference type="Pfam" id="PF00857">
    <property type="entry name" value="Isochorismatase"/>
    <property type="match status" value="1"/>
</dbReference>